<comment type="caution">
    <text evidence="1">The sequence shown here is derived from an EMBL/GenBank/DDBJ whole genome shotgun (WGS) entry which is preliminary data.</text>
</comment>
<gene>
    <name evidence="1" type="ORF">RPERSI_LOCUS26513</name>
</gene>
<name>A0ACA9S4Z9_9GLOM</name>
<protein>
    <submittedName>
        <fullName evidence="1">9485_t:CDS:1</fullName>
    </submittedName>
</protein>
<evidence type="ECO:0000313" key="2">
    <source>
        <dbReference type="Proteomes" id="UP000789920"/>
    </source>
</evidence>
<proteinExistence type="predicted"/>
<dbReference type="EMBL" id="CAJVQC010090723">
    <property type="protein sequence ID" value="CAG8825565.1"/>
    <property type="molecule type" value="Genomic_DNA"/>
</dbReference>
<keyword evidence="2" id="KW-1185">Reference proteome</keyword>
<feature type="non-terminal residue" evidence="1">
    <location>
        <position position="138"/>
    </location>
</feature>
<dbReference type="Proteomes" id="UP000789920">
    <property type="component" value="Unassembled WGS sequence"/>
</dbReference>
<accession>A0ACA9S4Z9</accession>
<sequence>SHPNSPVQTPILGSPLNNYFPAQPIRDDKIPNPNDVQKAVENFGHLVSIAGNFCDLVDKLAKTSKALSKSLKEYGNSKGMDSSHVMCLQAMSQFYENYSEAQTKSSKHLQKEFDTLQKFWEKYSRRVAKEEKAYENAN</sequence>
<reference evidence="1" key="1">
    <citation type="submission" date="2021-06" db="EMBL/GenBank/DDBJ databases">
        <authorList>
            <person name="Kallberg Y."/>
            <person name="Tangrot J."/>
            <person name="Rosling A."/>
        </authorList>
    </citation>
    <scope>NUCLEOTIDE SEQUENCE</scope>
    <source>
        <strain evidence="1">MA461A</strain>
    </source>
</reference>
<organism evidence="1 2">
    <name type="scientific">Racocetra persica</name>
    <dbReference type="NCBI Taxonomy" id="160502"/>
    <lineage>
        <taxon>Eukaryota</taxon>
        <taxon>Fungi</taxon>
        <taxon>Fungi incertae sedis</taxon>
        <taxon>Mucoromycota</taxon>
        <taxon>Glomeromycotina</taxon>
        <taxon>Glomeromycetes</taxon>
        <taxon>Diversisporales</taxon>
        <taxon>Gigasporaceae</taxon>
        <taxon>Racocetra</taxon>
    </lineage>
</organism>
<evidence type="ECO:0000313" key="1">
    <source>
        <dbReference type="EMBL" id="CAG8825565.1"/>
    </source>
</evidence>
<feature type="non-terminal residue" evidence="1">
    <location>
        <position position="1"/>
    </location>
</feature>